<dbReference type="Pfam" id="PF00534">
    <property type="entry name" value="Glycos_transf_1"/>
    <property type="match status" value="1"/>
</dbReference>
<accession>A0A419W935</accession>
<dbReference type="AlphaFoldDB" id="A0A419W935"/>
<dbReference type="InterPro" id="IPR050194">
    <property type="entry name" value="Glycosyltransferase_grp1"/>
</dbReference>
<dbReference type="SUPFAM" id="SSF53756">
    <property type="entry name" value="UDP-Glycosyltransferase/glycogen phosphorylase"/>
    <property type="match status" value="1"/>
</dbReference>
<dbReference type="EMBL" id="RAPN01000001">
    <property type="protein sequence ID" value="RKD91973.1"/>
    <property type="molecule type" value="Genomic_DNA"/>
</dbReference>
<name>A0A419W935_9BACT</name>
<dbReference type="CDD" id="cd03801">
    <property type="entry name" value="GT4_PimA-like"/>
    <property type="match status" value="1"/>
</dbReference>
<dbReference type="PANTHER" id="PTHR45947:SF3">
    <property type="entry name" value="SULFOQUINOVOSYL TRANSFERASE SQD2"/>
    <property type="match status" value="1"/>
</dbReference>
<sequence length="401" mass="45674">MKQILLSAFGCNPYKGSESASGWNWAIELASQGYSVHVLTRSDSKPDITKHPPVDNLHFHFIGLNNGLEKLYTFSIPTMYLYYILWQWKAYRIGKSLHNKYLFHRVHHVSWGSFQQGSFLYKIKTPFIFGPTGGGQKAPESFKEYFLQGWENEIKREKISALFLRFNPACRNMLKKSSAVLVSNTETMEVVRAAGAPKIFYSLDSALSSDFFPKQLPLRNPSLNRMRLLWVGRFMPRKGLPLVIEAMSRLKENKGITLTIVGDGELNDHARRMVSELGLNESVKFTGLLPFSEVRNYYNTHDVFFFTSLRDSGPAQLIEAMAFGLPVVCLNLHGQGYIVSDKTGIRVPVTTPSIVVKELADAINYLASNPQIYERMSRAAYEFARQQEWSNKVATTIRQLY</sequence>
<evidence type="ECO:0000313" key="3">
    <source>
        <dbReference type="Proteomes" id="UP000283387"/>
    </source>
</evidence>
<dbReference type="OrthoDB" id="9801609at2"/>
<dbReference type="PANTHER" id="PTHR45947">
    <property type="entry name" value="SULFOQUINOVOSYL TRANSFERASE SQD2"/>
    <property type="match status" value="1"/>
</dbReference>
<keyword evidence="3" id="KW-1185">Reference proteome</keyword>
<dbReference type="Proteomes" id="UP000283387">
    <property type="component" value="Unassembled WGS sequence"/>
</dbReference>
<dbReference type="GO" id="GO:0016758">
    <property type="term" value="F:hexosyltransferase activity"/>
    <property type="evidence" value="ECO:0007669"/>
    <property type="project" value="TreeGrafter"/>
</dbReference>
<feature type="domain" description="Glycosyl transferase family 1" evidence="1">
    <location>
        <begin position="227"/>
        <end position="382"/>
    </location>
</feature>
<proteinExistence type="predicted"/>
<dbReference type="RefSeq" id="WP_120273227.1">
    <property type="nucleotide sequence ID" value="NZ_RAPN01000001.1"/>
</dbReference>
<organism evidence="2 3">
    <name type="scientific">Mangrovibacterium diazotrophicum</name>
    <dbReference type="NCBI Taxonomy" id="1261403"/>
    <lineage>
        <taxon>Bacteria</taxon>
        <taxon>Pseudomonadati</taxon>
        <taxon>Bacteroidota</taxon>
        <taxon>Bacteroidia</taxon>
        <taxon>Marinilabiliales</taxon>
        <taxon>Prolixibacteraceae</taxon>
        <taxon>Mangrovibacterium</taxon>
    </lineage>
</organism>
<comment type="caution">
    <text evidence="2">The sequence shown here is derived from an EMBL/GenBank/DDBJ whole genome shotgun (WGS) entry which is preliminary data.</text>
</comment>
<dbReference type="InterPro" id="IPR001296">
    <property type="entry name" value="Glyco_trans_1"/>
</dbReference>
<evidence type="ECO:0000313" key="2">
    <source>
        <dbReference type="EMBL" id="RKD91973.1"/>
    </source>
</evidence>
<keyword evidence="2" id="KW-0808">Transferase</keyword>
<evidence type="ECO:0000259" key="1">
    <source>
        <dbReference type="Pfam" id="PF00534"/>
    </source>
</evidence>
<reference evidence="2 3" key="1">
    <citation type="submission" date="2018-09" db="EMBL/GenBank/DDBJ databases">
        <title>Genomic Encyclopedia of Archaeal and Bacterial Type Strains, Phase II (KMG-II): from individual species to whole genera.</title>
        <authorList>
            <person name="Goeker M."/>
        </authorList>
    </citation>
    <scope>NUCLEOTIDE SEQUENCE [LARGE SCALE GENOMIC DNA]</scope>
    <source>
        <strain evidence="2 3">DSM 27148</strain>
    </source>
</reference>
<dbReference type="Gene3D" id="3.40.50.2000">
    <property type="entry name" value="Glycogen Phosphorylase B"/>
    <property type="match status" value="2"/>
</dbReference>
<gene>
    <name evidence="2" type="ORF">BC643_2342</name>
</gene>
<protein>
    <submittedName>
        <fullName evidence="2">Glycosyltransferase involved in cell wall biosynthesis</fullName>
    </submittedName>
</protein>